<evidence type="ECO:0008006" key="3">
    <source>
        <dbReference type="Google" id="ProtNLM"/>
    </source>
</evidence>
<organism evidence="1 2">
    <name type="scientific">Gluconobacter japonicus</name>
    <dbReference type="NCBI Taxonomy" id="376620"/>
    <lineage>
        <taxon>Bacteria</taxon>
        <taxon>Pseudomonadati</taxon>
        <taxon>Pseudomonadota</taxon>
        <taxon>Alphaproteobacteria</taxon>
        <taxon>Acetobacterales</taxon>
        <taxon>Acetobacteraceae</taxon>
        <taxon>Gluconobacter</taxon>
    </lineage>
</organism>
<sequence>MDVVPPSVPVVTRTERSVFEIVDHLAGLLDTTCQDFVGVQRVVGENMVMAPLSDQDVQTLQKLDSATQTVEAVSTILKNMLTSDGQSSDRMLDVAALSHGVKLSHIIQVLQNRAEAEPAYRSGEVDMF</sequence>
<comment type="caution">
    <text evidence="1">The sequence shown here is derived from an EMBL/GenBank/DDBJ whole genome shotgun (WGS) entry which is preliminary data.</text>
</comment>
<evidence type="ECO:0000313" key="1">
    <source>
        <dbReference type="EMBL" id="GLQ59654.1"/>
    </source>
</evidence>
<proteinExistence type="predicted"/>
<protein>
    <recommendedName>
        <fullName evidence="3">Chemotaxis protein</fullName>
    </recommendedName>
</protein>
<name>A0ABQ5WIV2_GLUJA</name>
<accession>A0ABQ5WIV2</accession>
<dbReference type="Proteomes" id="UP001156613">
    <property type="component" value="Unassembled WGS sequence"/>
</dbReference>
<dbReference type="EMBL" id="BSNT01000048">
    <property type="protein sequence ID" value="GLQ59654.1"/>
    <property type="molecule type" value="Genomic_DNA"/>
</dbReference>
<dbReference type="RefSeq" id="WP_062502503.1">
    <property type="nucleotide sequence ID" value="NZ_BEWO01000042.1"/>
</dbReference>
<evidence type="ECO:0000313" key="2">
    <source>
        <dbReference type="Proteomes" id="UP001156613"/>
    </source>
</evidence>
<keyword evidence="2" id="KW-1185">Reference proteome</keyword>
<reference evidence="2" key="1">
    <citation type="journal article" date="2019" name="Int. J. Syst. Evol. Microbiol.">
        <title>The Global Catalogue of Microorganisms (GCM) 10K type strain sequencing project: providing services to taxonomists for standard genome sequencing and annotation.</title>
        <authorList>
            <consortium name="The Broad Institute Genomics Platform"/>
            <consortium name="The Broad Institute Genome Sequencing Center for Infectious Disease"/>
            <person name="Wu L."/>
            <person name="Ma J."/>
        </authorList>
    </citation>
    <scope>NUCLEOTIDE SEQUENCE [LARGE SCALE GENOMIC DNA]</scope>
    <source>
        <strain evidence="2">NBRC 3271</strain>
    </source>
</reference>
<gene>
    <name evidence="1" type="ORF">GCM10010937_14570</name>
</gene>